<name>A0A1G7USX7_9PROT</name>
<keyword evidence="5 10" id="KW-0375">Hydrogen ion transport</keyword>
<dbReference type="GO" id="GO:0046933">
    <property type="term" value="F:proton-transporting ATP synthase activity, rotational mechanism"/>
    <property type="evidence" value="ECO:0007669"/>
    <property type="project" value="UniProtKB-UniRule"/>
</dbReference>
<evidence type="ECO:0000259" key="12">
    <source>
        <dbReference type="Pfam" id="PF02823"/>
    </source>
</evidence>
<dbReference type="PANTHER" id="PTHR13822">
    <property type="entry name" value="ATP SYNTHASE DELTA/EPSILON CHAIN"/>
    <property type="match status" value="1"/>
</dbReference>
<dbReference type="Pfam" id="PF02823">
    <property type="entry name" value="ATP-synt_DE_N"/>
    <property type="match status" value="1"/>
</dbReference>
<evidence type="ECO:0000256" key="4">
    <source>
        <dbReference type="ARBA" id="ARBA00022448"/>
    </source>
</evidence>
<dbReference type="GO" id="GO:0005524">
    <property type="term" value="F:ATP binding"/>
    <property type="evidence" value="ECO:0007669"/>
    <property type="project" value="UniProtKB-UniRule"/>
</dbReference>
<evidence type="ECO:0000256" key="3">
    <source>
        <dbReference type="ARBA" id="ARBA00005712"/>
    </source>
</evidence>
<evidence type="ECO:0000256" key="1">
    <source>
        <dbReference type="ARBA" id="ARBA00003543"/>
    </source>
</evidence>
<keyword evidence="6 10" id="KW-0406">Ion transport</keyword>
<dbReference type="PANTHER" id="PTHR13822:SF10">
    <property type="entry name" value="ATP SYNTHASE EPSILON CHAIN, CHLOROPLASTIC"/>
    <property type="match status" value="1"/>
</dbReference>
<gene>
    <name evidence="10" type="primary">atpC</name>
    <name evidence="13" type="ORF">SAMN05421742_101419</name>
</gene>
<evidence type="ECO:0000313" key="14">
    <source>
        <dbReference type="Proteomes" id="UP000217076"/>
    </source>
</evidence>
<dbReference type="GO" id="GO:0012505">
    <property type="term" value="C:endomembrane system"/>
    <property type="evidence" value="ECO:0007669"/>
    <property type="project" value="UniProtKB-SubCell"/>
</dbReference>
<comment type="function">
    <text evidence="1 10">Produces ATP from ADP in the presence of a proton gradient across the membrane.</text>
</comment>
<dbReference type="InterPro" id="IPR020546">
    <property type="entry name" value="ATP_synth_F1_dsu/esu_N"/>
</dbReference>
<comment type="similarity">
    <text evidence="3 10 11">Belongs to the ATPase epsilon chain family.</text>
</comment>
<evidence type="ECO:0000256" key="2">
    <source>
        <dbReference type="ARBA" id="ARBA00004184"/>
    </source>
</evidence>
<keyword evidence="10" id="KW-1003">Cell membrane</keyword>
<dbReference type="OrthoDB" id="9799969at2"/>
<dbReference type="GO" id="GO:0005886">
    <property type="term" value="C:plasma membrane"/>
    <property type="evidence" value="ECO:0007669"/>
    <property type="project" value="UniProtKB-SubCell"/>
</dbReference>
<evidence type="ECO:0000256" key="8">
    <source>
        <dbReference type="ARBA" id="ARBA00023196"/>
    </source>
</evidence>
<dbReference type="AlphaFoldDB" id="A0A1G7USX7"/>
<sequence>MAETIQFELVSPARLVKSEPVEMVVVPGSEGNFGVLPRHAPLLSTVRPGVIDIYTAGVISERIFVAGGFCEVNGETCTLLAEEAMPLPEVTSELVAERRRAAEDRLQEAETPAEKAAAEAALTVVNAMAAALN</sequence>
<dbReference type="GO" id="GO:0045259">
    <property type="term" value="C:proton-transporting ATP synthase complex"/>
    <property type="evidence" value="ECO:0007669"/>
    <property type="project" value="UniProtKB-KW"/>
</dbReference>
<proteinExistence type="inferred from homology"/>
<protein>
    <recommendedName>
        <fullName evidence="10">ATP synthase epsilon chain</fullName>
    </recommendedName>
    <alternativeName>
        <fullName evidence="10">ATP synthase F1 sector epsilon subunit</fullName>
    </alternativeName>
    <alternativeName>
        <fullName evidence="10">F-ATPase epsilon subunit</fullName>
    </alternativeName>
</protein>
<evidence type="ECO:0000313" key="13">
    <source>
        <dbReference type="EMBL" id="SDG50438.1"/>
    </source>
</evidence>
<keyword evidence="9 10" id="KW-0066">ATP synthesis</keyword>
<feature type="domain" description="ATP synthase F1 complex delta/epsilon subunit N-terminal" evidence="12">
    <location>
        <begin position="5"/>
        <end position="84"/>
    </location>
</feature>
<comment type="subcellular location">
    <subcellularLocation>
        <location evidence="10">Cell membrane</location>
        <topology evidence="10">Peripheral membrane protein</topology>
    </subcellularLocation>
    <subcellularLocation>
        <location evidence="2">Endomembrane system</location>
        <topology evidence="2">Peripheral membrane protein</topology>
    </subcellularLocation>
</comment>
<dbReference type="SUPFAM" id="SSF51344">
    <property type="entry name" value="Epsilon subunit of F1F0-ATP synthase N-terminal domain"/>
    <property type="match status" value="1"/>
</dbReference>
<comment type="subunit">
    <text evidence="10 11">F-type ATPases have 2 components, CF(1) - the catalytic core - and CF(0) - the membrane proton channel. CF(1) has five subunits: alpha(3), beta(3), gamma(1), delta(1), epsilon(1). CF(0) has three main subunits: a, b and c.</text>
</comment>
<evidence type="ECO:0000256" key="6">
    <source>
        <dbReference type="ARBA" id="ARBA00023065"/>
    </source>
</evidence>
<dbReference type="CDD" id="cd12152">
    <property type="entry name" value="F1-ATPase_delta"/>
    <property type="match status" value="1"/>
</dbReference>
<dbReference type="HAMAP" id="MF_00530">
    <property type="entry name" value="ATP_synth_epsil_bac"/>
    <property type="match status" value="1"/>
</dbReference>
<organism evidence="13 14">
    <name type="scientific">Roseospirillum parvum</name>
    <dbReference type="NCBI Taxonomy" id="83401"/>
    <lineage>
        <taxon>Bacteria</taxon>
        <taxon>Pseudomonadati</taxon>
        <taxon>Pseudomonadota</taxon>
        <taxon>Alphaproteobacteria</taxon>
        <taxon>Rhodospirillales</taxon>
        <taxon>Rhodospirillaceae</taxon>
        <taxon>Roseospirillum</taxon>
    </lineage>
</organism>
<evidence type="ECO:0000256" key="10">
    <source>
        <dbReference type="HAMAP-Rule" id="MF_00530"/>
    </source>
</evidence>
<evidence type="ECO:0000256" key="7">
    <source>
        <dbReference type="ARBA" id="ARBA00023136"/>
    </source>
</evidence>
<keyword evidence="7 10" id="KW-0472">Membrane</keyword>
<dbReference type="RefSeq" id="WP_092614612.1">
    <property type="nucleotide sequence ID" value="NZ_FNCV01000001.1"/>
</dbReference>
<dbReference type="InterPro" id="IPR001469">
    <property type="entry name" value="ATP_synth_F1_dsu/esu"/>
</dbReference>
<evidence type="ECO:0000256" key="11">
    <source>
        <dbReference type="RuleBase" id="RU003656"/>
    </source>
</evidence>
<dbReference type="InterPro" id="IPR036771">
    <property type="entry name" value="ATPsynth_dsu/esu_N"/>
</dbReference>
<dbReference type="EMBL" id="FNCV01000001">
    <property type="protein sequence ID" value="SDG50438.1"/>
    <property type="molecule type" value="Genomic_DNA"/>
</dbReference>
<dbReference type="NCBIfam" id="TIGR01216">
    <property type="entry name" value="ATP_synt_epsi"/>
    <property type="match status" value="1"/>
</dbReference>
<reference evidence="14" key="1">
    <citation type="submission" date="2016-10" db="EMBL/GenBank/DDBJ databases">
        <authorList>
            <person name="Varghese N."/>
            <person name="Submissions S."/>
        </authorList>
    </citation>
    <scope>NUCLEOTIDE SEQUENCE [LARGE SCALE GENOMIC DNA]</scope>
    <source>
        <strain evidence="14">930I</strain>
    </source>
</reference>
<dbReference type="Gene3D" id="2.60.15.10">
    <property type="entry name" value="F0F1 ATP synthase delta/epsilon subunit, N-terminal"/>
    <property type="match status" value="1"/>
</dbReference>
<dbReference type="Proteomes" id="UP000217076">
    <property type="component" value="Unassembled WGS sequence"/>
</dbReference>
<evidence type="ECO:0000256" key="5">
    <source>
        <dbReference type="ARBA" id="ARBA00022781"/>
    </source>
</evidence>
<keyword evidence="14" id="KW-1185">Reference proteome</keyword>
<evidence type="ECO:0000256" key="9">
    <source>
        <dbReference type="ARBA" id="ARBA00023310"/>
    </source>
</evidence>
<keyword evidence="4 10" id="KW-0813">Transport</keyword>
<dbReference type="STRING" id="83401.SAMN05421742_101419"/>
<accession>A0A1G7USX7</accession>
<keyword evidence="8 10" id="KW-0139">CF(1)</keyword>